<dbReference type="AlphaFoldDB" id="A0A0C2EC78"/>
<keyword evidence="4" id="KW-0805">Transcription regulation</keyword>
<evidence type="ECO:0000256" key="2">
    <source>
        <dbReference type="ARBA" id="ARBA00015075"/>
    </source>
</evidence>
<dbReference type="EMBL" id="JWJD01000005">
    <property type="protein sequence ID" value="KIH76163.1"/>
    <property type="molecule type" value="Genomic_DNA"/>
</dbReference>
<keyword evidence="9" id="KW-1185">Reference proteome</keyword>
<dbReference type="InterPro" id="IPR011067">
    <property type="entry name" value="Plasmid_toxin/cell-grow_inhib"/>
</dbReference>
<dbReference type="GO" id="GO:0006276">
    <property type="term" value="P:plasmid maintenance"/>
    <property type="evidence" value="ECO:0007669"/>
    <property type="project" value="InterPro"/>
</dbReference>
<evidence type="ECO:0000256" key="4">
    <source>
        <dbReference type="ARBA" id="ARBA00023015"/>
    </source>
</evidence>
<evidence type="ECO:0000256" key="1">
    <source>
        <dbReference type="ARBA" id="ARBA00005230"/>
    </source>
</evidence>
<evidence type="ECO:0000313" key="8">
    <source>
        <dbReference type="EMBL" id="KIH76163.1"/>
    </source>
</evidence>
<organism evidence="8 9">
    <name type="scientific">Geoalkalibacter ferrihydriticus DSM 17813</name>
    <dbReference type="NCBI Taxonomy" id="1121915"/>
    <lineage>
        <taxon>Bacteria</taxon>
        <taxon>Pseudomonadati</taxon>
        <taxon>Thermodesulfobacteriota</taxon>
        <taxon>Desulfuromonadia</taxon>
        <taxon>Desulfuromonadales</taxon>
        <taxon>Geoalkalibacteraceae</taxon>
        <taxon>Geoalkalibacter</taxon>
    </lineage>
</organism>
<evidence type="ECO:0000256" key="5">
    <source>
        <dbReference type="ARBA" id="ARBA00023163"/>
    </source>
</evidence>
<dbReference type="Proteomes" id="UP000035068">
    <property type="component" value="Unassembled WGS sequence"/>
</dbReference>
<evidence type="ECO:0000256" key="3">
    <source>
        <dbReference type="ARBA" id="ARBA00022491"/>
    </source>
</evidence>
<accession>A0A0C2EC78</accession>
<evidence type="ECO:0000313" key="9">
    <source>
        <dbReference type="Proteomes" id="UP000035068"/>
    </source>
</evidence>
<dbReference type="SUPFAM" id="SSF50118">
    <property type="entry name" value="Cell growth inhibitor/plasmid maintenance toxic component"/>
    <property type="match status" value="1"/>
</dbReference>
<evidence type="ECO:0000256" key="7">
    <source>
        <dbReference type="ARBA" id="ARBA00033135"/>
    </source>
</evidence>
<dbReference type="InterPro" id="IPR002712">
    <property type="entry name" value="CcdB"/>
</dbReference>
<evidence type="ECO:0000256" key="6">
    <source>
        <dbReference type="ARBA" id="ARBA00029628"/>
    </source>
</evidence>
<dbReference type="RefSeq" id="WP_040100121.1">
    <property type="nucleotide sequence ID" value="NZ_JWJD01000005.1"/>
</dbReference>
<dbReference type="Gene3D" id="2.30.30.110">
    <property type="match status" value="1"/>
</dbReference>
<reference evidence="8 9" key="1">
    <citation type="submission" date="2014-12" db="EMBL/GenBank/DDBJ databases">
        <title>Genomes of Geoalkalibacter ferrihydriticus and Geoalkalibacter subterraneus, two haloalkaliphilic metal-reducing members of the Geobacteraceae.</title>
        <authorList>
            <person name="Badalamenti J.P."/>
            <person name="Torres C.I."/>
            <person name="Krajmalnik-Brown R."/>
            <person name="Bond D.R."/>
        </authorList>
    </citation>
    <scope>NUCLEOTIDE SEQUENCE [LARGE SCALE GENOMIC DNA]</scope>
    <source>
        <strain evidence="8 9">DSM 17813</strain>
    </source>
</reference>
<comment type="caution">
    <text evidence="8">The sequence shown here is derived from an EMBL/GenBank/DDBJ whole genome shotgun (WGS) entry which is preliminary data.</text>
</comment>
<gene>
    <name evidence="8" type="ORF">GFER_13190</name>
</gene>
<proteinExistence type="inferred from homology"/>
<name>A0A0C2EC78_9BACT</name>
<dbReference type="Pfam" id="PF01845">
    <property type="entry name" value="CcdB"/>
    <property type="match status" value="1"/>
</dbReference>
<protein>
    <recommendedName>
        <fullName evidence="2">Toxin CcdB</fullName>
    </recommendedName>
    <alternativeName>
        <fullName evidence="7">Cytotoxic protein CcdB</fullName>
    </alternativeName>
    <alternativeName>
        <fullName evidence="6">Protein LetD</fullName>
    </alternativeName>
</protein>
<keyword evidence="3" id="KW-0678">Repressor</keyword>
<keyword evidence="5" id="KW-0804">Transcription</keyword>
<comment type="similarity">
    <text evidence="1">Belongs to the CcdB toxin family.</text>
</comment>
<dbReference type="GO" id="GO:0008657">
    <property type="term" value="F:DNA topoisomerase type II (double strand cut, ATP-hydrolyzing) inhibitor activity"/>
    <property type="evidence" value="ECO:0007669"/>
    <property type="project" value="InterPro"/>
</dbReference>
<sequence>MARFDVYLNKEGQGCLLDVQADILCHLNTRLVVPLLPQAQAPQPAQHLNPCFAIAGESLVMATQFMAAVPAGILDTPLTDLRQHRHEIVAAIDFLLQGF</sequence>